<feature type="transmembrane region" description="Helical" evidence="7">
    <location>
        <begin position="70"/>
        <end position="100"/>
    </location>
</feature>
<feature type="transmembrane region" description="Helical" evidence="7">
    <location>
        <begin position="31"/>
        <end position="50"/>
    </location>
</feature>
<dbReference type="PANTHER" id="PTHR33362">
    <property type="entry name" value="SIALIC ACID TRAP TRANSPORTER PERMEASE PROTEIN SIAT-RELATED"/>
    <property type="match status" value="1"/>
</dbReference>
<evidence type="ECO:0000256" key="3">
    <source>
        <dbReference type="ARBA" id="ARBA00022519"/>
    </source>
</evidence>
<evidence type="ECO:0000313" key="9">
    <source>
        <dbReference type="EMBL" id="GAJ06857.1"/>
    </source>
</evidence>
<comment type="subcellular location">
    <subcellularLocation>
        <location evidence="1">Cell inner membrane</location>
        <topology evidence="1">Multi-pass membrane protein</topology>
    </subcellularLocation>
</comment>
<dbReference type="InterPro" id="IPR010656">
    <property type="entry name" value="DctM"/>
</dbReference>
<keyword evidence="5 7" id="KW-1133">Transmembrane helix</keyword>
<dbReference type="GO" id="GO:0022857">
    <property type="term" value="F:transmembrane transporter activity"/>
    <property type="evidence" value="ECO:0007669"/>
    <property type="project" value="TreeGrafter"/>
</dbReference>
<keyword evidence="3" id="KW-0997">Cell inner membrane</keyword>
<dbReference type="GO" id="GO:0005886">
    <property type="term" value="C:plasma membrane"/>
    <property type="evidence" value="ECO:0007669"/>
    <property type="project" value="UniProtKB-SubCell"/>
</dbReference>
<reference evidence="9" key="1">
    <citation type="journal article" date="2014" name="Front. Microbiol.">
        <title>High frequency of phylogenetically diverse reductive dehalogenase-homologous genes in deep subseafloor sedimentary metagenomes.</title>
        <authorList>
            <person name="Kawai M."/>
            <person name="Futagami T."/>
            <person name="Toyoda A."/>
            <person name="Takaki Y."/>
            <person name="Nishi S."/>
            <person name="Hori S."/>
            <person name="Arai W."/>
            <person name="Tsubouchi T."/>
            <person name="Morono Y."/>
            <person name="Uchiyama I."/>
            <person name="Ito T."/>
            <person name="Fujiyama A."/>
            <person name="Inagaki F."/>
            <person name="Takami H."/>
        </authorList>
    </citation>
    <scope>NUCLEOTIDE SEQUENCE</scope>
    <source>
        <strain evidence="9">Expedition CK06-06</strain>
    </source>
</reference>
<dbReference type="EMBL" id="BARW01030524">
    <property type="protein sequence ID" value="GAJ06857.1"/>
    <property type="molecule type" value="Genomic_DNA"/>
</dbReference>
<keyword evidence="6 7" id="KW-0472">Membrane</keyword>
<organism evidence="9">
    <name type="scientific">marine sediment metagenome</name>
    <dbReference type="NCBI Taxonomy" id="412755"/>
    <lineage>
        <taxon>unclassified sequences</taxon>
        <taxon>metagenomes</taxon>
        <taxon>ecological metagenomes</taxon>
    </lineage>
</organism>
<dbReference type="Pfam" id="PF06808">
    <property type="entry name" value="DctM"/>
    <property type="match status" value="1"/>
</dbReference>
<evidence type="ECO:0000256" key="2">
    <source>
        <dbReference type="ARBA" id="ARBA00022475"/>
    </source>
</evidence>
<sequence length="188" mass="21073">LGCVAALLLATAYRRFSWQTLKETSLQTLKINCIVFFIAIGAIMFTHLFLKLRGGEFVSDLILAAPGGKWGSFAIIMFLLFILGMLVDWLGIIFVMVPLVTPIGATLGFDSLWFAMMICINLQMSFISPPFAYAIFYLKSIVKPEWRVETSHIIRGVIPFVALVMVGLGLCVAFPELITWLPRQMIKF</sequence>
<feature type="domain" description="TRAP C4-dicarboxylate transport system permease DctM subunit" evidence="8">
    <location>
        <begin position="3"/>
        <end position="177"/>
    </location>
</feature>
<feature type="transmembrane region" description="Helical" evidence="7">
    <location>
        <begin position="156"/>
        <end position="178"/>
    </location>
</feature>
<protein>
    <recommendedName>
        <fullName evidence="8">TRAP C4-dicarboxylate transport system permease DctM subunit domain-containing protein</fullName>
    </recommendedName>
</protein>
<accession>X1UTA8</accession>
<evidence type="ECO:0000256" key="7">
    <source>
        <dbReference type="SAM" id="Phobius"/>
    </source>
</evidence>
<comment type="caution">
    <text evidence="9">The sequence shown here is derived from an EMBL/GenBank/DDBJ whole genome shotgun (WGS) entry which is preliminary data.</text>
</comment>
<proteinExistence type="predicted"/>
<feature type="transmembrane region" description="Helical" evidence="7">
    <location>
        <begin position="112"/>
        <end position="136"/>
    </location>
</feature>
<evidence type="ECO:0000256" key="6">
    <source>
        <dbReference type="ARBA" id="ARBA00023136"/>
    </source>
</evidence>
<dbReference type="PANTHER" id="PTHR33362:SF7">
    <property type="entry name" value="SLL1103 PROTEIN"/>
    <property type="match status" value="1"/>
</dbReference>
<evidence type="ECO:0000259" key="8">
    <source>
        <dbReference type="Pfam" id="PF06808"/>
    </source>
</evidence>
<dbReference type="InterPro" id="IPR004681">
    <property type="entry name" value="TRAP_DctM"/>
</dbReference>
<gene>
    <name evidence="9" type="ORF">S12H4_48775</name>
</gene>
<keyword evidence="2" id="KW-1003">Cell membrane</keyword>
<keyword evidence="4 7" id="KW-0812">Transmembrane</keyword>
<evidence type="ECO:0000256" key="4">
    <source>
        <dbReference type="ARBA" id="ARBA00022692"/>
    </source>
</evidence>
<feature type="non-terminal residue" evidence="9">
    <location>
        <position position="1"/>
    </location>
</feature>
<evidence type="ECO:0000256" key="1">
    <source>
        <dbReference type="ARBA" id="ARBA00004429"/>
    </source>
</evidence>
<dbReference type="AlphaFoldDB" id="X1UTA8"/>
<evidence type="ECO:0000256" key="5">
    <source>
        <dbReference type="ARBA" id="ARBA00022989"/>
    </source>
</evidence>
<name>X1UTA8_9ZZZZ</name>